<feature type="region of interest" description="Disordered" evidence="1">
    <location>
        <begin position="1"/>
        <end position="21"/>
    </location>
</feature>
<evidence type="ECO:0000256" key="1">
    <source>
        <dbReference type="SAM" id="MobiDB-lite"/>
    </source>
</evidence>
<dbReference type="AlphaFoldDB" id="A0A5N0UT01"/>
<keyword evidence="4" id="KW-1185">Reference proteome</keyword>
<organism evidence="3 4">
    <name type="scientific">Amycolatopsis acidicola</name>
    <dbReference type="NCBI Taxonomy" id="2596893"/>
    <lineage>
        <taxon>Bacteria</taxon>
        <taxon>Bacillati</taxon>
        <taxon>Actinomycetota</taxon>
        <taxon>Actinomycetes</taxon>
        <taxon>Pseudonocardiales</taxon>
        <taxon>Pseudonocardiaceae</taxon>
        <taxon>Amycolatopsis</taxon>
    </lineage>
</organism>
<protein>
    <submittedName>
        <fullName evidence="3">Acetyl-coenzyme A synthetase</fullName>
    </submittedName>
</protein>
<feature type="domain" description="Acetyl-coenzyme A synthetase N-terminal" evidence="2">
    <location>
        <begin position="31"/>
        <end position="74"/>
    </location>
</feature>
<evidence type="ECO:0000313" key="4">
    <source>
        <dbReference type="Proteomes" id="UP000319769"/>
    </source>
</evidence>
<dbReference type="Gene3D" id="3.40.50.12780">
    <property type="entry name" value="N-terminal domain of ligase-like"/>
    <property type="match status" value="1"/>
</dbReference>
<dbReference type="InterPro" id="IPR042099">
    <property type="entry name" value="ANL_N_sf"/>
</dbReference>
<dbReference type="Pfam" id="PF16177">
    <property type="entry name" value="ACAS_N"/>
    <property type="match status" value="1"/>
</dbReference>
<dbReference type="EMBL" id="VMNW02000062">
    <property type="protein sequence ID" value="KAA9154840.1"/>
    <property type="molecule type" value="Genomic_DNA"/>
</dbReference>
<dbReference type="Proteomes" id="UP000319769">
    <property type="component" value="Unassembled WGS sequence"/>
</dbReference>
<proteinExistence type="predicted"/>
<sequence>MTNDALSNLLTENRTFPPPEGFAANANEKAESYGRADADREAFWAEQAERLSWDTKWSRVLDWSGAPFAKWFVG</sequence>
<evidence type="ECO:0000259" key="2">
    <source>
        <dbReference type="Pfam" id="PF16177"/>
    </source>
</evidence>
<gene>
    <name evidence="3" type="ORF">FPZ12_031265</name>
</gene>
<feature type="non-terminal residue" evidence="3">
    <location>
        <position position="74"/>
    </location>
</feature>
<accession>A0A5N0UT01</accession>
<name>A0A5N0UT01_9PSEU</name>
<dbReference type="RefSeq" id="WP_279537840.1">
    <property type="nucleotide sequence ID" value="NZ_VMNW02000062.1"/>
</dbReference>
<comment type="caution">
    <text evidence="3">The sequence shown here is derived from an EMBL/GenBank/DDBJ whole genome shotgun (WGS) entry which is preliminary data.</text>
</comment>
<evidence type="ECO:0000313" key="3">
    <source>
        <dbReference type="EMBL" id="KAA9154840.1"/>
    </source>
</evidence>
<feature type="compositionally biased region" description="Polar residues" evidence="1">
    <location>
        <begin position="1"/>
        <end position="14"/>
    </location>
</feature>
<dbReference type="InterPro" id="IPR032387">
    <property type="entry name" value="ACAS_N"/>
</dbReference>
<reference evidence="3" key="1">
    <citation type="submission" date="2019-09" db="EMBL/GenBank/DDBJ databases">
        <authorList>
            <person name="Teo W.F.A."/>
            <person name="Duangmal K."/>
        </authorList>
    </citation>
    <scope>NUCLEOTIDE SEQUENCE [LARGE SCALE GENOMIC DNA]</scope>
    <source>
        <strain evidence="3">K81G1</strain>
    </source>
</reference>